<accession>A0A813ERK1</accession>
<reference evidence="5" key="1">
    <citation type="submission" date="2021-02" db="EMBL/GenBank/DDBJ databases">
        <authorList>
            <person name="Dougan E. K."/>
            <person name="Rhodes N."/>
            <person name="Thang M."/>
            <person name="Chan C."/>
        </authorList>
    </citation>
    <scope>NUCLEOTIDE SEQUENCE</scope>
</reference>
<sequence>SLPAGPVRCFLVAWLPSCRRSCKLSAPSRPVRTQRADLTERSWRQHASLGQQVGTSLAGFAVLASLGLILASLATVGVKAKAAWRWEAWASRAAALSLGAAGLGSFQGPEVYRLELQVPHLSPDADGYTICHVSDLHAGPLVGAPELRRLASLLKSLNCRAAVLNGDVAEGSVETRAPEMEELRTLATSFPDGAYYVPGNHEFYNYDVPGGARTGAEQWTDWWSQRGFTSLNNSHVQLPLGAASKWLTLAGVDDVLGSPDLAKALANRSSPGLPTVLLAHRPWPHVEAA</sequence>
<dbReference type="Pfam" id="PF00149">
    <property type="entry name" value="Metallophos"/>
    <property type="match status" value="1"/>
</dbReference>
<name>A0A813ERK1_POLGL</name>
<protein>
    <recommendedName>
        <fullName evidence="4">Calcineurin-like phosphoesterase domain-containing protein</fullName>
    </recommendedName>
</protein>
<keyword evidence="3" id="KW-0812">Transmembrane</keyword>
<evidence type="ECO:0000313" key="5">
    <source>
        <dbReference type="EMBL" id="CAE8601144.1"/>
    </source>
</evidence>
<keyword evidence="6" id="KW-1185">Reference proteome</keyword>
<dbReference type="InterPro" id="IPR004843">
    <property type="entry name" value="Calcineurin-like_PHP"/>
</dbReference>
<dbReference type="GO" id="GO:0008758">
    <property type="term" value="F:UDP-2,3-diacylglucosamine hydrolase activity"/>
    <property type="evidence" value="ECO:0007669"/>
    <property type="project" value="TreeGrafter"/>
</dbReference>
<keyword evidence="3" id="KW-1133">Transmembrane helix</keyword>
<dbReference type="InterPro" id="IPR029052">
    <property type="entry name" value="Metallo-depent_PP-like"/>
</dbReference>
<evidence type="ECO:0000313" key="6">
    <source>
        <dbReference type="Proteomes" id="UP000654075"/>
    </source>
</evidence>
<dbReference type="SUPFAM" id="SSF56300">
    <property type="entry name" value="Metallo-dependent phosphatases"/>
    <property type="match status" value="1"/>
</dbReference>
<dbReference type="GO" id="GO:0016020">
    <property type="term" value="C:membrane"/>
    <property type="evidence" value="ECO:0007669"/>
    <property type="project" value="GOC"/>
</dbReference>
<dbReference type="AlphaFoldDB" id="A0A813ERK1"/>
<dbReference type="PANTHER" id="PTHR31302:SF31">
    <property type="entry name" value="PHOSPHODIESTERASE YAEI"/>
    <property type="match status" value="1"/>
</dbReference>
<dbReference type="OrthoDB" id="783096at2759"/>
<feature type="transmembrane region" description="Helical" evidence="3">
    <location>
        <begin position="57"/>
        <end position="78"/>
    </location>
</feature>
<feature type="non-terminal residue" evidence="5">
    <location>
        <position position="1"/>
    </location>
</feature>
<dbReference type="PANTHER" id="PTHR31302">
    <property type="entry name" value="TRANSMEMBRANE PROTEIN WITH METALLOPHOSPHOESTERASE DOMAIN-RELATED"/>
    <property type="match status" value="1"/>
</dbReference>
<gene>
    <name evidence="5" type="ORF">PGLA1383_LOCUS19444</name>
</gene>
<dbReference type="GO" id="GO:0009245">
    <property type="term" value="P:lipid A biosynthetic process"/>
    <property type="evidence" value="ECO:0007669"/>
    <property type="project" value="TreeGrafter"/>
</dbReference>
<evidence type="ECO:0000256" key="3">
    <source>
        <dbReference type="SAM" id="Phobius"/>
    </source>
</evidence>
<evidence type="ECO:0000259" key="4">
    <source>
        <dbReference type="Pfam" id="PF00149"/>
    </source>
</evidence>
<dbReference type="GO" id="GO:0046872">
    <property type="term" value="F:metal ion binding"/>
    <property type="evidence" value="ECO:0007669"/>
    <property type="project" value="UniProtKB-KW"/>
</dbReference>
<proteinExistence type="predicted"/>
<comment type="caution">
    <text evidence="5">The sequence shown here is derived from an EMBL/GenBank/DDBJ whole genome shotgun (WGS) entry which is preliminary data.</text>
</comment>
<dbReference type="Proteomes" id="UP000654075">
    <property type="component" value="Unassembled WGS sequence"/>
</dbReference>
<keyword evidence="1" id="KW-0479">Metal-binding</keyword>
<dbReference type="Gene3D" id="3.60.21.10">
    <property type="match status" value="1"/>
</dbReference>
<evidence type="ECO:0000256" key="2">
    <source>
        <dbReference type="ARBA" id="ARBA00022801"/>
    </source>
</evidence>
<dbReference type="EMBL" id="CAJNNV010012844">
    <property type="protein sequence ID" value="CAE8601144.1"/>
    <property type="molecule type" value="Genomic_DNA"/>
</dbReference>
<keyword evidence="2" id="KW-0378">Hydrolase</keyword>
<dbReference type="InterPro" id="IPR051158">
    <property type="entry name" value="Metallophosphoesterase_sf"/>
</dbReference>
<feature type="domain" description="Calcineurin-like phosphoesterase" evidence="4">
    <location>
        <begin position="129"/>
        <end position="284"/>
    </location>
</feature>
<keyword evidence="3" id="KW-0472">Membrane</keyword>
<organism evidence="5 6">
    <name type="scientific">Polarella glacialis</name>
    <name type="common">Dinoflagellate</name>
    <dbReference type="NCBI Taxonomy" id="89957"/>
    <lineage>
        <taxon>Eukaryota</taxon>
        <taxon>Sar</taxon>
        <taxon>Alveolata</taxon>
        <taxon>Dinophyceae</taxon>
        <taxon>Suessiales</taxon>
        <taxon>Suessiaceae</taxon>
        <taxon>Polarella</taxon>
    </lineage>
</organism>
<feature type="non-terminal residue" evidence="5">
    <location>
        <position position="289"/>
    </location>
</feature>
<evidence type="ECO:0000256" key="1">
    <source>
        <dbReference type="ARBA" id="ARBA00022723"/>
    </source>
</evidence>